<dbReference type="Proteomes" id="UP000184080">
    <property type="component" value="Unassembled WGS sequence"/>
</dbReference>
<dbReference type="OrthoDB" id="1956949at2"/>
<evidence type="ECO:0000313" key="3">
    <source>
        <dbReference type="Proteomes" id="UP000184080"/>
    </source>
</evidence>
<dbReference type="EMBL" id="FQZO01000007">
    <property type="protein sequence ID" value="SHJ73382.1"/>
    <property type="molecule type" value="Genomic_DNA"/>
</dbReference>
<name>A0A1M6LQP3_9CLOT</name>
<organism evidence="2 3">
    <name type="scientific">Clostridium amylolyticum</name>
    <dbReference type="NCBI Taxonomy" id="1121298"/>
    <lineage>
        <taxon>Bacteria</taxon>
        <taxon>Bacillati</taxon>
        <taxon>Bacillota</taxon>
        <taxon>Clostridia</taxon>
        <taxon>Eubacteriales</taxon>
        <taxon>Clostridiaceae</taxon>
        <taxon>Clostridium</taxon>
    </lineage>
</organism>
<sequence length="68" mass="8081">MEDNKEIKELLEKIILDIEEIKEKVNVIENNQINVANAEHENWHRLADKLSEYDRVLYKLFGKKPSDS</sequence>
<protein>
    <submittedName>
        <fullName evidence="2">Uncharacterized protein</fullName>
    </submittedName>
</protein>
<proteinExistence type="predicted"/>
<reference evidence="2 3" key="1">
    <citation type="submission" date="2016-11" db="EMBL/GenBank/DDBJ databases">
        <authorList>
            <person name="Jaros S."/>
            <person name="Januszkiewicz K."/>
            <person name="Wedrychowicz H."/>
        </authorList>
    </citation>
    <scope>NUCLEOTIDE SEQUENCE [LARGE SCALE GENOMIC DNA]</scope>
    <source>
        <strain evidence="2 3">DSM 21864</strain>
    </source>
</reference>
<feature type="coiled-coil region" evidence="1">
    <location>
        <begin position="4"/>
        <end position="31"/>
    </location>
</feature>
<evidence type="ECO:0000313" key="2">
    <source>
        <dbReference type="EMBL" id="SHJ73382.1"/>
    </source>
</evidence>
<evidence type="ECO:0000256" key="1">
    <source>
        <dbReference type="SAM" id="Coils"/>
    </source>
</evidence>
<keyword evidence="3" id="KW-1185">Reference proteome</keyword>
<dbReference type="RefSeq" id="WP_073010304.1">
    <property type="nucleotide sequence ID" value="NZ_FQZO01000007.1"/>
</dbReference>
<accession>A0A1M6LQP3</accession>
<gene>
    <name evidence="2" type="ORF">SAMN05444401_3740</name>
</gene>
<dbReference type="AlphaFoldDB" id="A0A1M6LQP3"/>
<keyword evidence="1" id="KW-0175">Coiled coil</keyword>